<evidence type="ECO:0000256" key="9">
    <source>
        <dbReference type="RuleBase" id="RU000461"/>
    </source>
</evidence>
<dbReference type="InterPro" id="IPR050121">
    <property type="entry name" value="Cytochrome_P450_monoxygenase"/>
</dbReference>
<organism evidence="11 12">
    <name type="scientific">Penicillium steckii</name>
    <dbReference type="NCBI Taxonomy" id="303698"/>
    <lineage>
        <taxon>Eukaryota</taxon>
        <taxon>Fungi</taxon>
        <taxon>Dikarya</taxon>
        <taxon>Ascomycota</taxon>
        <taxon>Pezizomycotina</taxon>
        <taxon>Eurotiomycetes</taxon>
        <taxon>Eurotiomycetidae</taxon>
        <taxon>Eurotiales</taxon>
        <taxon>Aspergillaceae</taxon>
        <taxon>Penicillium</taxon>
    </lineage>
</organism>
<keyword evidence="10" id="KW-0472">Membrane</keyword>
<evidence type="ECO:0000256" key="6">
    <source>
        <dbReference type="ARBA" id="ARBA00023004"/>
    </source>
</evidence>
<dbReference type="Pfam" id="PF00067">
    <property type="entry name" value="p450"/>
    <property type="match status" value="1"/>
</dbReference>
<dbReference type="OrthoDB" id="1470350at2759"/>
<sequence>MAHPTMAEILASVSKEIRAMTLQSWAVTISTIFISYWIIRCIYLIYFHPLAKYPGPKLAAVTEIWYARQWFSGRYPWSIQKTLEEYGDVVRIAPNDLVFLTPQAYTDIYTSTIDRKPAFIKSHMLDTGDKHEGLPSERDLDVHRALRKKMSPEFSPRALKKFEPVIHEHVDDLIHQLESTGKGAQGVDAAQWFEWLFCDIAGSTTLNHKFRNVQNNQAQALLKAIQVVGKWLTAKHVLQRFPLIYPFSFLCMPPSVGLSFYSILSETKSVIRKRVQNKNDLKRQDFLTGMVAEDRPVDFLVSQASHLVFDHYESSSPMTAAVCFLLKYPTTLHKLQQEVRSAFPQATDMTDAALQELPWLHAVLEETLRLHTNVPYGLSRFSPGATVDGHYVAKGVEVHTAAYATTHSPRYFNKPYEFHPERWLSPTDPAYDSTFDNDDRQAFRPFSIGTRNCLGQNMGYLMLRLVLARLVQHYDWELLSPEVDWDRDLRLWAVWDKPCVNVRFTLAKKSD</sequence>
<dbReference type="GO" id="GO:0043386">
    <property type="term" value="P:mycotoxin biosynthetic process"/>
    <property type="evidence" value="ECO:0007669"/>
    <property type="project" value="UniProtKB-ARBA"/>
</dbReference>
<dbReference type="PANTHER" id="PTHR24305:SF210">
    <property type="entry name" value="CYTOCHROME P450 MONOOXYGENASE ASQL-RELATED"/>
    <property type="match status" value="1"/>
</dbReference>
<feature type="transmembrane region" description="Helical" evidence="10">
    <location>
        <begin position="25"/>
        <end position="47"/>
    </location>
</feature>
<keyword evidence="6 8" id="KW-0408">Iron</keyword>
<feature type="binding site" description="axial binding residue" evidence="8">
    <location>
        <position position="453"/>
    </location>
    <ligand>
        <name>heme</name>
        <dbReference type="ChEBI" id="CHEBI:30413"/>
    </ligand>
    <ligandPart>
        <name>Fe</name>
        <dbReference type="ChEBI" id="CHEBI:18248"/>
    </ligandPart>
</feature>
<reference evidence="12" key="1">
    <citation type="journal article" date="2017" name="Nat. Microbiol.">
        <title>Global analysis of biosynthetic gene clusters reveals vast potential of secondary metabolite production in Penicillium species.</title>
        <authorList>
            <person name="Nielsen J.C."/>
            <person name="Grijseels S."/>
            <person name="Prigent S."/>
            <person name="Ji B."/>
            <person name="Dainat J."/>
            <person name="Nielsen K.F."/>
            <person name="Frisvad J.C."/>
            <person name="Workman M."/>
            <person name="Nielsen J."/>
        </authorList>
    </citation>
    <scope>NUCLEOTIDE SEQUENCE [LARGE SCALE GENOMIC DNA]</scope>
    <source>
        <strain evidence="12">IBT 24891</strain>
    </source>
</reference>
<dbReference type="InterPro" id="IPR036396">
    <property type="entry name" value="Cyt_P450_sf"/>
</dbReference>
<dbReference type="GO" id="GO:0004497">
    <property type="term" value="F:monooxygenase activity"/>
    <property type="evidence" value="ECO:0007669"/>
    <property type="project" value="UniProtKB-KW"/>
</dbReference>
<dbReference type="GO" id="GO:0005506">
    <property type="term" value="F:iron ion binding"/>
    <property type="evidence" value="ECO:0007669"/>
    <property type="project" value="InterPro"/>
</dbReference>
<dbReference type="Gene3D" id="1.10.630.10">
    <property type="entry name" value="Cytochrome P450"/>
    <property type="match status" value="1"/>
</dbReference>
<dbReference type="EMBL" id="MLKD01000001">
    <property type="protein sequence ID" value="OQE31686.1"/>
    <property type="molecule type" value="Genomic_DNA"/>
</dbReference>
<protein>
    <recommendedName>
        <fullName evidence="13">Cytochrome P450</fullName>
    </recommendedName>
</protein>
<evidence type="ECO:0000256" key="8">
    <source>
        <dbReference type="PIRSR" id="PIRSR602401-1"/>
    </source>
</evidence>
<evidence type="ECO:0008006" key="13">
    <source>
        <dbReference type="Google" id="ProtNLM"/>
    </source>
</evidence>
<dbReference type="GO" id="GO:0020037">
    <property type="term" value="F:heme binding"/>
    <property type="evidence" value="ECO:0007669"/>
    <property type="project" value="InterPro"/>
</dbReference>
<dbReference type="AlphaFoldDB" id="A0A1V6TZM8"/>
<dbReference type="PROSITE" id="PS00086">
    <property type="entry name" value="CYTOCHROME_P450"/>
    <property type="match status" value="1"/>
</dbReference>
<evidence type="ECO:0000256" key="4">
    <source>
        <dbReference type="ARBA" id="ARBA00022723"/>
    </source>
</evidence>
<dbReference type="PRINTS" id="PR00463">
    <property type="entry name" value="EP450I"/>
</dbReference>
<keyword evidence="10" id="KW-0812">Transmembrane</keyword>
<keyword evidence="4 8" id="KW-0479">Metal-binding</keyword>
<dbReference type="PANTHER" id="PTHR24305">
    <property type="entry name" value="CYTOCHROME P450"/>
    <property type="match status" value="1"/>
</dbReference>
<gene>
    <name evidence="11" type="ORF">PENSTE_c001G09787</name>
</gene>
<keyword evidence="10" id="KW-1133">Transmembrane helix</keyword>
<evidence type="ECO:0000256" key="1">
    <source>
        <dbReference type="ARBA" id="ARBA00001971"/>
    </source>
</evidence>
<dbReference type="InterPro" id="IPR002401">
    <property type="entry name" value="Cyt_P450_E_grp-I"/>
</dbReference>
<dbReference type="SUPFAM" id="SSF48264">
    <property type="entry name" value="Cytochrome P450"/>
    <property type="match status" value="1"/>
</dbReference>
<evidence type="ECO:0000256" key="5">
    <source>
        <dbReference type="ARBA" id="ARBA00023002"/>
    </source>
</evidence>
<dbReference type="GO" id="GO:0016705">
    <property type="term" value="F:oxidoreductase activity, acting on paired donors, with incorporation or reduction of molecular oxygen"/>
    <property type="evidence" value="ECO:0007669"/>
    <property type="project" value="InterPro"/>
</dbReference>
<dbReference type="CDD" id="cd11058">
    <property type="entry name" value="CYP60B-like"/>
    <property type="match status" value="1"/>
</dbReference>
<evidence type="ECO:0000313" key="12">
    <source>
        <dbReference type="Proteomes" id="UP000191285"/>
    </source>
</evidence>
<accession>A0A1V6TZM8</accession>
<evidence type="ECO:0000256" key="2">
    <source>
        <dbReference type="ARBA" id="ARBA00010617"/>
    </source>
</evidence>
<comment type="cofactor">
    <cofactor evidence="1 8">
        <name>heme</name>
        <dbReference type="ChEBI" id="CHEBI:30413"/>
    </cofactor>
</comment>
<evidence type="ECO:0000256" key="3">
    <source>
        <dbReference type="ARBA" id="ARBA00022617"/>
    </source>
</evidence>
<dbReference type="Proteomes" id="UP000191285">
    <property type="component" value="Unassembled WGS sequence"/>
</dbReference>
<evidence type="ECO:0000313" key="11">
    <source>
        <dbReference type="EMBL" id="OQE31686.1"/>
    </source>
</evidence>
<dbReference type="InterPro" id="IPR017972">
    <property type="entry name" value="Cyt_P450_CS"/>
</dbReference>
<keyword evidence="5 9" id="KW-0560">Oxidoreductase</keyword>
<dbReference type="InterPro" id="IPR001128">
    <property type="entry name" value="Cyt_P450"/>
</dbReference>
<comment type="similarity">
    <text evidence="2 9">Belongs to the cytochrome P450 family.</text>
</comment>
<keyword evidence="7 9" id="KW-0503">Monooxygenase</keyword>
<dbReference type="STRING" id="303698.A0A1V6TZM8"/>
<proteinExistence type="inferred from homology"/>
<comment type="caution">
    <text evidence="11">The sequence shown here is derived from an EMBL/GenBank/DDBJ whole genome shotgun (WGS) entry which is preliminary data.</text>
</comment>
<dbReference type="PRINTS" id="PR00385">
    <property type="entry name" value="P450"/>
</dbReference>
<evidence type="ECO:0000256" key="10">
    <source>
        <dbReference type="SAM" id="Phobius"/>
    </source>
</evidence>
<name>A0A1V6TZM8_9EURO</name>
<keyword evidence="3 8" id="KW-0349">Heme</keyword>
<keyword evidence="12" id="KW-1185">Reference proteome</keyword>
<evidence type="ECO:0000256" key="7">
    <source>
        <dbReference type="ARBA" id="ARBA00023033"/>
    </source>
</evidence>